<dbReference type="EMBL" id="BEZZ01244292">
    <property type="protein sequence ID" value="GCC48541.1"/>
    <property type="molecule type" value="Genomic_DNA"/>
</dbReference>
<dbReference type="Proteomes" id="UP000287033">
    <property type="component" value="Unassembled WGS sequence"/>
</dbReference>
<dbReference type="AlphaFoldDB" id="A0A401U0W8"/>
<proteinExistence type="predicted"/>
<organism evidence="1 2">
    <name type="scientific">Chiloscyllium punctatum</name>
    <name type="common">Brownbanded bambooshark</name>
    <name type="synonym">Hemiscyllium punctatum</name>
    <dbReference type="NCBI Taxonomy" id="137246"/>
    <lineage>
        <taxon>Eukaryota</taxon>
        <taxon>Metazoa</taxon>
        <taxon>Chordata</taxon>
        <taxon>Craniata</taxon>
        <taxon>Vertebrata</taxon>
        <taxon>Chondrichthyes</taxon>
        <taxon>Elasmobranchii</taxon>
        <taxon>Galeomorphii</taxon>
        <taxon>Galeoidea</taxon>
        <taxon>Orectolobiformes</taxon>
        <taxon>Hemiscylliidae</taxon>
        <taxon>Chiloscyllium</taxon>
    </lineage>
</organism>
<name>A0A401U0W8_CHIPU</name>
<feature type="non-terminal residue" evidence="1">
    <location>
        <position position="1"/>
    </location>
</feature>
<evidence type="ECO:0000313" key="1">
    <source>
        <dbReference type="EMBL" id="GCC48541.1"/>
    </source>
</evidence>
<sequence>GEIALEGPGEELLLNLGASAETALILDGAHDQASEPMDRSIVLGIEVDVPPAREFGAEHQRRERKIVVVQRALAALQLAFQFAMRADIPDALTRPGDAGIDQVTAIRQGADRHQIEAGPIDQIVAEVIDAIRIAGFLGNPDQPRLDLLEAMIGLGGCRREAQQREREIGPGPGALEIALIIGA</sequence>
<keyword evidence="2" id="KW-1185">Reference proteome</keyword>
<evidence type="ECO:0000313" key="2">
    <source>
        <dbReference type="Proteomes" id="UP000287033"/>
    </source>
</evidence>
<gene>
    <name evidence="1" type="ORF">chiPu_0032729</name>
</gene>
<reference evidence="1 2" key="1">
    <citation type="journal article" date="2018" name="Nat. Ecol. Evol.">
        <title>Shark genomes provide insights into elasmobranch evolution and the origin of vertebrates.</title>
        <authorList>
            <person name="Hara Y"/>
            <person name="Yamaguchi K"/>
            <person name="Onimaru K"/>
            <person name="Kadota M"/>
            <person name="Koyanagi M"/>
            <person name="Keeley SD"/>
            <person name="Tatsumi K"/>
            <person name="Tanaka K"/>
            <person name="Motone F"/>
            <person name="Kageyama Y"/>
            <person name="Nozu R"/>
            <person name="Adachi N"/>
            <person name="Nishimura O"/>
            <person name="Nakagawa R"/>
            <person name="Tanegashima C"/>
            <person name="Kiyatake I"/>
            <person name="Matsumoto R"/>
            <person name="Murakumo K"/>
            <person name="Nishida K"/>
            <person name="Terakita A"/>
            <person name="Kuratani S"/>
            <person name="Sato K"/>
            <person name="Hyodo S Kuraku.S."/>
        </authorList>
    </citation>
    <scope>NUCLEOTIDE SEQUENCE [LARGE SCALE GENOMIC DNA]</scope>
</reference>
<accession>A0A401U0W8</accession>
<protein>
    <submittedName>
        <fullName evidence="1">Uncharacterized protein</fullName>
    </submittedName>
</protein>
<comment type="caution">
    <text evidence="1">The sequence shown here is derived from an EMBL/GenBank/DDBJ whole genome shotgun (WGS) entry which is preliminary data.</text>
</comment>